<evidence type="ECO:0000313" key="1">
    <source>
        <dbReference type="EMBL" id="RLZ11910.1"/>
    </source>
</evidence>
<keyword evidence="2" id="KW-1185">Reference proteome</keyword>
<dbReference type="EMBL" id="RDOJ01000003">
    <property type="protein sequence ID" value="RLZ11910.1"/>
    <property type="molecule type" value="Genomic_DNA"/>
</dbReference>
<evidence type="ECO:0000313" key="2">
    <source>
        <dbReference type="Proteomes" id="UP000275348"/>
    </source>
</evidence>
<accession>A0A3L9MFT8</accession>
<protein>
    <submittedName>
        <fullName evidence="1">DUF3822 family protein</fullName>
    </submittedName>
</protein>
<dbReference type="RefSeq" id="WP_121933719.1">
    <property type="nucleotide sequence ID" value="NZ_RDOJ01000003.1"/>
</dbReference>
<dbReference type="Proteomes" id="UP000275348">
    <property type="component" value="Unassembled WGS sequence"/>
</dbReference>
<dbReference type="Pfam" id="PF12864">
    <property type="entry name" value="DUF3822"/>
    <property type="match status" value="1"/>
</dbReference>
<comment type="caution">
    <text evidence="1">The sequence shown here is derived from an EMBL/GenBank/DDBJ whole genome shotgun (WGS) entry which is preliminary data.</text>
</comment>
<reference evidence="1 2" key="1">
    <citation type="submission" date="2018-10" db="EMBL/GenBank/DDBJ databases">
        <authorList>
            <person name="Chen X."/>
        </authorList>
    </citation>
    <scope>NUCLEOTIDE SEQUENCE [LARGE SCALE GENOMIC DNA]</scope>
    <source>
        <strain evidence="1 2">YIM 102668</strain>
    </source>
</reference>
<dbReference type="InterPro" id="IPR024213">
    <property type="entry name" value="DUF3822"/>
</dbReference>
<dbReference type="CDD" id="cd24013">
    <property type="entry name" value="ASKHA_ATPase_BT3980-like"/>
    <property type="match status" value="1"/>
</dbReference>
<sequence>MSENASTKSIALLITNDKLTFLTKTVQGTEEFYSEAINVNLPDLNTTVYYDQVEKEIKSNLPLLLYYNDVKVCYISTPVTVVPNEYLTDNLSSFIEFSDHSKLETSSIKLKNVEANLVFNTYSPLNKVLNNLPNLKNATTFHISKFLIDNTKIDSEKNQLFVRLIEQKLELCIYNKGVFTLYNVFDVLSDEDIVYHILNALEQFKMDPNQVTLSLEGGITEENVAFEHLAKYIQTVHVNREVEAIGPKYLLYKIFECE</sequence>
<dbReference type="Gene3D" id="3.30.420.250">
    <property type="match status" value="1"/>
</dbReference>
<gene>
    <name evidence="1" type="ORF">EAH69_03020</name>
</gene>
<dbReference type="OrthoDB" id="1441251at2"/>
<dbReference type="Gene3D" id="3.30.420.260">
    <property type="match status" value="1"/>
</dbReference>
<proteinExistence type="predicted"/>
<dbReference type="AlphaFoldDB" id="A0A3L9MFT8"/>
<organism evidence="1 2">
    <name type="scientific">Faecalibacter macacae</name>
    <dbReference type="NCBI Taxonomy" id="1859289"/>
    <lineage>
        <taxon>Bacteria</taxon>
        <taxon>Pseudomonadati</taxon>
        <taxon>Bacteroidota</taxon>
        <taxon>Flavobacteriia</taxon>
        <taxon>Flavobacteriales</taxon>
        <taxon>Weeksellaceae</taxon>
        <taxon>Faecalibacter</taxon>
    </lineage>
</organism>
<name>A0A3L9MFT8_9FLAO</name>